<evidence type="ECO:0000256" key="1">
    <source>
        <dbReference type="ARBA" id="ARBA00004123"/>
    </source>
</evidence>
<evidence type="ECO:0000313" key="7">
    <source>
        <dbReference type="Proteomes" id="UP001318860"/>
    </source>
</evidence>
<dbReference type="Proteomes" id="UP001318860">
    <property type="component" value="Unassembled WGS sequence"/>
</dbReference>
<dbReference type="InterPro" id="IPR016177">
    <property type="entry name" value="DNA-bd_dom_sf"/>
</dbReference>
<dbReference type="EMBL" id="JABTTQ020000010">
    <property type="protein sequence ID" value="KAK6148225.1"/>
    <property type="molecule type" value="Genomic_DNA"/>
</dbReference>
<organism evidence="6 7">
    <name type="scientific">Rehmannia glutinosa</name>
    <name type="common">Chinese foxglove</name>
    <dbReference type="NCBI Taxonomy" id="99300"/>
    <lineage>
        <taxon>Eukaryota</taxon>
        <taxon>Viridiplantae</taxon>
        <taxon>Streptophyta</taxon>
        <taxon>Embryophyta</taxon>
        <taxon>Tracheophyta</taxon>
        <taxon>Spermatophyta</taxon>
        <taxon>Magnoliopsida</taxon>
        <taxon>eudicotyledons</taxon>
        <taxon>Gunneridae</taxon>
        <taxon>Pentapetalae</taxon>
        <taxon>asterids</taxon>
        <taxon>lamiids</taxon>
        <taxon>Lamiales</taxon>
        <taxon>Orobanchaceae</taxon>
        <taxon>Rehmannieae</taxon>
        <taxon>Rehmannia</taxon>
    </lineage>
</organism>
<keyword evidence="7" id="KW-1185">Reference proteome</keyword>
<comment type="subcellular location">
    <subcellularLocation>
        <location evidence="1">Nucleus</location>
    </subcellularLocation>
</comment>
<evidence type="ECO:0000256" key="3">
    <source>
        <dbReference type="ARBA" id="ARBA00023125"/>
    </source>
</evidence>
<keyword evidence="5" id="KW-0539">Nucleus</keyword>
<keyword evidence="4" id="KW-0804">Transcription</keyword>
<accession>A0ABR0WPZ7</accession>
<name>A0ABR0WPZ7_REHGL</name>
<sequence length="159" mass="18447">MYHLLPHRNEDKSIVMVKKLSAQQLHNVVPLNEIINSNIQPKYNLSLQERLEGWVVQKRKRNSSNTCDKYYIHDKASTKFRSLKEVALFILYSCRKEDIVFAKVNSKISQQIQIVMMIVYMLLNSTGPPLAHGSEEPNEMNDEEIEIFSCALNNPITRL</sequence>
<dbReference type="Gene3D" id="3.30.890.10">
    <property type="entry name" value="Methyl-cpg-binding Protein 2, Chain A"/>
    <property type="match status" value="1"/>
</dbReference>
<proteinExistence type="predicted"/>
<evidence type="ECO:0000256" key="4">
    <source>
        <dbReference type="ARBA" id="ARBA00023163"/>
    </source>
</evidence>
<evidence type="ECO:0000256" key="2">
    <source>
        <dbReference type="ARBA" id="ARBA00023015"/>
    </source>
</evidence>
<gene>
    <name evidence="6" type="ORF">DH2020_019137</name>
</gene>
<dbReference type="SUPFAM" id="SSF54171">
    <property type="entry name" value="DNA-binding domain"/>
    <property type="match status" value="1"/>
</dbReference>
<reference evidence="6 7" key="1">
    <citation type="journal article" date="2021" name="Comput. Struct. Biotechnol. J.">
        <title>De novo genome assembly of the potent medicinal plant Rehmannia glutinosa using nanopore technology.</title>
        <authorList>
            <person name="Ma L."/>
            <person name="Dong C."/>
            <person name="Song C."/>
            <person name="Wang X."/>
            <person name="Zheng X."/>
            <person name="Niu Y."/>
            <person name="Chen S."/>
            <person name="Feng W."/>
        </authorList>
    </citation>
    <scope>NUCLEOTIDE SEQUENCE [LARGE SCALE GENOMIC DNA]</scope>
    <source>
        <strain evidence="6">DH-2019</strain>
    </source>
</reference>
<protein>
    <recommendedName>
        <fullName evidence="8">MBD domain-containing protein</fullName>
    </recommendedName>
</protein>
<evidence type="ECO:0000313" key="6">
    <source>
        <dbReference type="EMBL" id="KAK6148225.1"/>
    </source>
</evidence>
<keyword evidence="2" id="KW-0805">Transcription regulation</keyword>
<evidence type="ECO:0000256" key="5">
    <source>
        <dbReference type="ARBA" id="ARBA00023242"/>
    </source>
</evidence>
<evidence type="ECO:0008006" key="8">
    <source>
        <dbReference type="Google" id="ProtNLM"/>
    </source>
</evidence>
<keyword evidence="3" id="KW-0238">DNA-binding</keyword>
<comment type="caution">
    <text evidence="6">The sequence shown here is derived from an EMBL/GenBank/DDBJ whole genome shotgun (WGS) entry which is preliminary data.</text>
</comment>